<name>A0A1C0APV3_9ACTN</name>
<dbReference type="RefSeq" id="WP_068750617.1">
    <property type="nucleotide sequence ID" value="NZ_LR214441.1"/>
</dbReference>
<dbReference type="PRINTS" id="PR00932">
    <property type="entry name" value="AMINO1PTASE"/>
</dbReference>
<dbReference type="Gene3D" id="2.30.250.10">
    <property type="entry name" value="Aminopeptidase i, Domain 2"/>
    <property type="match status" value="1"/>
</dbReference>
<evidence type="ECO:0000256" key="1">
    <source>
        <dbReference type="ARBA" id="ARBA00001947"/>
    </source>
</evidence>
<proteinExistence type="inferred from homology"/>
<evidence type="ECO:0000256" key="5">
    <source>
        <dbReference type="ARBA" id="ARBA00022723"/>
    </source>
</evidence>
<protein>
    <recommendedName>
        <fullName evidence="10">M18 family aminopeptidase</fullName>
        <ecNumber evidence="10">3.4.11.-</ecNumber>
    </recommendedName>
</protein>
<dbReference type="AlphaFoldDB" id="A0A1C0APV3"/>
<keyword evidence="6 9" id="KW-0378">Hydrolase</keyword>
<dbReference type="EMBL" id="MBQD01000011">
    <property type="protein sequence ID" value="OCL36404.1"/>
    <property type="molecule type" value="Genomic_DNA"/>
</dbReference>
<keyword evidence="3 9" id="KW-0031">Aminopeptidase</keyword>
<dbReference type="SUPFAM" id="SSF53187">
    <property type="entry name" value="Zn-dependent exopeptidases"/>
    <property type="match status" value="1"/>
</dbReference>
<comment type="caution">
    <text evidence="11">The sequence shown here is derived from an EMBL/GenBank/DDBJ whole genome shotgun (WGS) entry which is preliminary data.</text>
</comment>
<dbReference type="NCBIfam" id="NF002759">
    <property type="entry name" value="PRK02813.1"/>
    <property type="match status" value="1"/>
</dbReference>
<evidence type="ECO:0000256" key="2">
    <source>
        <dbReference type="ARBA" id="ARBA00008290"/>
    </source>
</evidence>
<evidence type="ECO:0000256" key="9">
    <source>
        <dbReference type="RuleBase" id="RU004386"/>
    </source>
</evidence>
<dbReference type="PANTHER" id="PTHR28570">
    <property type="entry name" value="ASPARTYL AMINOPEPTIDASE"/>
    <property type="match status" value="1"/>
</dbReference>
<dbReference type="GO" id="GO:0008237">
    <property type="term" value="F:metallopeptidase activity"/>
    <property type="evidence" value="ECO:0007669"/>
    <property type="project" value="UniProtKB-KW"/>
</dbReference>
<keyword evidence="5 9" id="KW-0479">Metal-binding</keyword>
<dbReference type="GO" id="GO:0006508">
    <property type="term" value="P:proteolysis"/>
    <property type="evidence" value="ECO:0007669"/>
    <property type="project" value="UniProtKB-KW"/>
</dbReference>
<sequence>MFADASLHTDDLAAFVAASPTSLHAGEELAARLRAAGFEELDPRRPWPAVAGRRFVRRGGSVVAWVAPEELDDEAGFRIVGTHTDSPTFKIKPGAPIRSAGWVQAGVEIYGGPLINSWLDRDLGVAGQLATVDGATHLVRTGPVARIPQLAIHLDRSANEKLTLDKQSATQPVLGVEVAVDLLAHLAGIAGVEPSDVVAHDLVLFDTQRPALIGLEGEFLASGRLDNLACTHAGLAAIESVRPGGDVAVFVAFDHEEVGSATTTGAGGPVLQDVLDRIAAGYGLGLDQTRAMLARSSCISADTGHLVHPNYPGHHDPVNRPLPNQGPLLKLNANQRYATDAVGAAIWHRACAEAGVPTQPFVSNNAVPCGSTIGPITATRLGITTVDVGVGLLSMHSARELCGVKDPWYLARAVEAYWQGA</sequence>
<dbReference type="PANTHER" id="PTHR28570:SF3">
    <property type="entry name" value="ASPARTYL AMINOPEPTIDASE"/>
    <property type="match status" value="1"/>
</dbReference>
<comment type="similarity">
    <text evidence="2 9">Belongs to the peptidase M18 family.</text>
</comment>
<dbReference type="Proteomes" id="UP000093501">
    <property type="component" value="Unassembled WGS sequence"/>
</dbReference>
<keyword evidence="8 9" id="KW-0482">Metalloprotease</keyword>
<comment type="cofactor">
    <cofactor evidence="1 10">
        <name>Zn(2+)</name>
        <dbReference type="ChEBI" id="CHEBI:29105"/>
    </cofactor>
</comment>
<dbReference type="SUPFAM" id="SSF101821">
    <property type="entry name" value="Aminopeptidase/glucanase lid domain"/>
    <property type="match status" value="1"/>
</dbReference>
<evidence type="ECO:0000256" key="3">
    <source>
        <dbReference type="ARBA" id="ARBA00022438"/>
    </source>
</evidence>
<accession>A0A1C0APV3</accession>
<dbReference type="EC" id="3.4.11.-" evidence="10"/>
<dbReference type="InterPro" id="IPR001948">
    <property type="entry name" value="Peptidase_M18"/>
</dbReference>
<dbReference type="GO" id="GO:0004177">
    <property type="term" value="F:aminopeptidase activity"/>
    <property type="evidence" value="ECO:0007669"/>
    <property type="project" value="UniProtKB-KW"/>
</dbReference>
<evidence type="ECO:0000256" key="7">
    <source>
        <dbReference type="ARBA" id="ARBA00022833"/>
    </source>
</evidence>
<evidence type="ECO:0000313" key="11">
    <source>
        <dbReference type="EMBL" id="OCL36404.1"/>
    </source>
</evidence>
<dbReference type="GO" id="GO:0005737">
    <property type="term" value="C:cytoplasm"/>
    <property type="evidence" value="ECO:0007669"/>
    <property type="project" value="UniProtKB-ARBA"/>
</dbReference>
<organism evidence="11 12">
    <name type="scientific">Tessaracoccus lapidicaptus</name>
    <dbReference type="NCBI Taxonomy" id="1427523"/>
    <lineage>
        <taxon>Bacteria</taxon>
        <taxon>Bacillati</taxon>
        <taxon>Actinomycetota</taxon>
        <taxon>Actinomycetes</taxon>
        <taxon>Propionibacteriales</taxon>
        <taxon>Propionibacteriaceae</taxon>
        <taxon>Tessaracoccus</taxon>
    </lineage>
</organism>
<dbReference type="GO" id="GO:0008270">
    <property type="term" value="F:zinc ion binding"/>
    <property type="evidence" value="ECO:0007669"/>
    <property type="project" value="InterPro"/>
</dbReference>
<dbReference type="Pfam" id="PF02127">
    <property type="entry name" value="Peptidase_M18"/>
    <property type="match status" value="1"/>
</dbReference>
<evidence type="ECO:0000256" key="10">
    <source>
        <dbReference type="RuleBase" id="RU004387"/>
    </source>
</evidence>
<evidence type="ECO:0000256" key="4">
    <source>
        <dbReference type="ARBA" id="ARBA00022670"/>
    </source>
</evidence>
<dbReference type="CDD" id="cd05658">
    <property type="entry name" value="M18_DAP"/>
    <property type="match status" value="1"/>
</dbReference>
<dbReference type="InterPro" id="IPR023358">
    <property type="entry name" value="Peptidase_M18_dom2"/>
</dbReference>
<keyword evidence="12" id="KW-1185">Reference proteome</keyword>
<evidence type="ECO:0000313" key="12">
    <source>
        <dbReference type="Proteomes" id="UP000093501"/>
    </source>
</evidence>
<evidence type="ECO:0000256" key="6">
    <source>
        <dbReference type="ARBA" id="ARBA00022801"/>
    </source>
</evidence>
<keyword evidence="4 9" id="KW-0645">Protease</keyword>
<reference evidence="12" key="1">
    <citation type="submission" date="2016-07" db="EMBL/GenBank/DDBJ databases">
        <authorList>
            <person name="Florea S."/>
            <person name="Webb J.S."/>
            <person name="Jaromczyk J."/>
            <person name="Schardl C.L."/>
        </authorList>
    </citation>
    <scope>NUCLEOTIDE SEQUENCE [LARGE SCALE GENOMIC DNA]</scope>
    <source>
        <strain evidence="12">IPBSL-7</strain>
    </source>
</reference>
<keyword evidence="7 9" id="KW-0862">Zinc</keyword>
<evidence type="ECO:0000256" key="8">
    <source>
        <dbReference type="ARBA" id="ARBA00023049"/>
    </source>
</evidence>
<gene>
    <name evidence="11" type="ORF">BCR15_00590</name>
</gene>
<dbReference type="Gene3D" id="3.40.630.10">
    <property type="entry name" value="Zn peptidases"/>
    <property type="match status" value="1"/>
</dbReference>